<accession>W5T215</accession>
<sequence>MNGFYMLRLLLIFLVKISLYSFEKDIKIYIDKIESIHTKYCSGNFEFDFFSPDKIFKNELQNIENDVLMKYKRESIQYNYLNLLMSLVLCDVSYLINDPYKYNDLIQKLISNYNYAFKISLKGNIPSDYFRALGELAINLIPHDRSKLYSYFVNGKRHLEEALKIDGNNVKVFIPLAIFYTVRASNRDFYKVLLAKSYIERAKGINLNDRQKYLKELVKSSFLIRTNRRLEAAECVEKAKSIFPNGNMTVVVTEKLRKGNSLY</sequence>
<organism evidence="1">
    <name type="scientific">Borrelia hermsii YBT</name>
    <dbReference type="NCBI Taxonomy" id="1313295"/>
    <lineage>
        <taxon>Bacteria</taxon>
        <taxon>Pseudomonadati</taxon>
        <taxon>Spirochaetota</taxon>
        <taxon>Spirochaetia</taxon>
        <taxon>Spirochaetales</taxon>
        <taxon>Borreliaceae</taxon>
        <taxon>Borrelia</taxon>
    </lineage>
</organism>
<dbReference type="AlphaFoldDB" id="W5T215"/>
<proteinExistence type="predicted"/>
<reference evidence="1" key="1">
    <citation type="submission" date="2013-04" db="EMBL/GenBank/DDBJ databases">
        <title>Comparative Genomics of Relapsing Fever Spirochetes.</title>
        <authorList>
            <person name="Schwan T.G."/>
            <person name="Raffel S.J."/>
            <person name="Porcella S.F."/>
            <person name="Martens C.A."/>
            <person name="Bruno D.P."/>
            <person name="Ricklefs S.M."/>
            <person name="Barbian K.B."/>
        </authorList>
    </citation>
    <scope>NUCLEOTIDE SEQUENCE</scope>
    <source>
        <strain evidence="1">YBT</strain>
        <plasmid evidence="1">unnamed</plasmid>
    </source>
</reference>
<protein>
    <submittedName>
        <fullName evidence="1">Uncharacterized protein</fullName>
    </submittedName>
</protein>
<gene>
    <name evidence="1" type="ORF">BHO_0900057</name>
</gene>
<geneLocation type="plasmid" evidence="1">
    <name>unnamed</name>
</geneLocation>
<evidence type="ECO:0000313" key="1">
    <source>
        <dbReference type="EMBL" id="AHH13257.1"/>
    </source>
</evidence>
<dbReference type="HOGENOM" id="CLU_1052387_0_0_12"/>
<dbReference type="EMBL" id="CP005719">
    <property type="protein sequence ID" value="AHH13257.1"/>
    <property type="molecule type" value="Genomic_DNA"/>
</dbReference>
<name>W5T215_BORHE</name>
<keyword evidence="1" id="KW-0614">Plasmid</keyword>